<gene>
    <name evidence="2" type="ORF">C2L64_51890</name>
</gene>
<keyword evidence="1 2" id="KW-0808">Transferase</keyword>
<sequence>MLRDSLKGVRVVDFSHVLAGPVCSMTLADLGAHVVKIEPPQGEIGRKIGPPWINGESPTFMSVNRNKQSVSIDLKTDAGRRVIRKMLRKADVLVENFRPGVMASLGLDYESLRKDHPKLVYCSISAFGQTGSNMRRPGVDGVIQAVSGLMSTLGAIQEDPLKVPIPVADMIGGYLAAIAVLGALYRVHRDQAGQHLDVSLYNATLMLQQIGFAAFFASGRNPEKSGSAAPYACPNEAFPTRDGWVMVVAYDATRWSALCEVAEAPELECDSRFATNDDRVRNRRVLHELLAMRFIERTTAEWIERLAPRDIICAPVATYSDVTETTEYRESGMARTVEHPTAGTLRTHGFVLGPSDKPVKDDVPAPLTGQHTVEMLQLYGIQDDEIADLLNAGVIRTGVAHAVAT</sequence>
<dbReference type="PANTHER" id="PTHR48207">
    <property type="entry name" value="SUCCINATE--HYDROXYMETHYLGLUTARATE COA-TRANSFERASE"/>
    <property type="match status" value="1"/>
</dbReference>
<reference evidence="2 3" key="1">
    <citation type="submission" date="2018-01" db="EMBL/GenBank/DDBJ databases">
        <title>Species boundaries and ecological features among Paraburkholderia terrae DSMZ17804T, P. hospita DSMZ17164T and P. caribensis DSMZ13236T.</title>
        <authorList>
            <person name="Pratama A.A."/>
        </authorList>
    </citation>
    <scope>NUCLEOTIDE SEQUENCE [LARGE SCALE GENOMIC DNA]</scope>
    <source>
        <strain evidence="2 3">DSM 17164</strain>
    </source>
</reference>
<dbReference type="Gene3D" id="3.30.1540.10">
    <property type="entry name" value="formyl-coa transferase, domain 3"/>
    <property type="match status" value="1"/>
</dbReference>
<name>A0AAN1MRA8_9BURK</name>
<dbReference type="PANTHER" id="PTHR48207:SF3">
    <property type="entry name" value="SUCCINATE--HYDROXYMETHYLGLUTARATE COA-TRANSFERASE"/>
    <property type="match status" value="1"/>
</dbReference>
<dbReference type="EMBL" id="CP026109">
    <property type="protein sequence ID" value="AUT76630.1"/>
    <property type="molecule type" value="Genomic_DNA"/>
</dbReference>
<evidence type="ECO:0000313" key="3">
    <source>
        <dbReference type="Proteomes" id="UP000236649"/>
    </source>
</evidence>
<dbReference type="InterPro" id="IPR003673">
    <property type="entry name" value="CoA-Trfase_fam_III"/>
</dbReference>
<protein>
    <submittedName>
        <fullName evidence="2">CoA transferase</fullName>
    </submittedName>
</protein>
<dbReference type="InterPro" id="IPR023606">
    <property type="entry name" value="CoA-Trfase_III_dom_1_sf"/>
</dbReference>
<dbReference type="SUPFAM" id="SSF89796">
    <property type="entry name" value="CoA-transferase family III (CaiB/BaiF)"/>
    <property type="match status" value="1"/>
</dbReference>
<organism evidence="2 3">
    <name type="scientific">Paraburkholderia hospita</name>
    <dbReference type="NCBI Taxonomy" id="169430"/>
    <lineage>
        <taxon>Bacteria</taxon>
        <taxon>Pseudomonadati</taxon>
        <taxon>Pseudomonadota</taxon>
        <taxon>Betaproteobacteria</taxon>
        <taxon>Burkholderiales</taxon>
        <taxon>Burkholderiaceae</taxon>
        <taxon>Paraburkholderia</taxon>
    </lineage>
</organism>
<evidence type="ECO:0000313" key="2">
    <source>
        <dbReference type="EMBL" id="AUT76630.1"/>
    </source>
</evidence>
<dbReference type="GO" id="GO:0008410">
    <property type="term" value="F:CoA-transferase activity"/>
    <property type="evidence" value="ECO:0007669"/>
    <property type="project" value="TreeGrafter"/>
</dbReference>
<dbReference type="InterPro" id="IPR050483">
    <property type="entry name" value="CoA-transferase_III_domain"/>
</dbReference>
<dbReference type="Pfam" id="PF02515">
    <property type="entry name" value="CoA_transf_3"/>
    <property type="match status" value="1"/>
</dbReference>
<evidence type="ECO:0000256" key="1">
    <source>
        <dbReference type="ARBA" id="ARBA00022679"/>
    </source>
</evidence>
<accession>A0AAN1MRA8</accession>
<dbReference type="AlphaFoldDB" id="A0AAN1MRA8"/>
<dbReference type="KEGG" id="phs:C2L64_51890"/>
<dbReference type="GeneID" id="55536704"/>
<dbReference type="Proteomes" id="UP000236649">
    <property type="component" value="Chromosome 5"/>
</dbReference>
<dbReference type="InterPro" id="IPR044855">
    <property type="entry name" value="CoA-Trfase_III_dom3_sf"/>
</dbReference>
<proteinExistence type="predicted"/>
<dbReference type="Gene3D" id="3.40.50.10540">
    <property type="entry name" value="Crotonobetainyl-coa:carnitine coa-transferase, domain 1"/>
    <property type="match status" value="1"/>
</dbReference>
<dbReference type="RefSeq" id="WP_086919179.1">
    <property type="nucleotide sequence ID" value="NZ_CADFGJ010000060.1"/>
</dbReference>